<dbReference type="InterPro" id="IPR027443">
    <property type="entry name" value="IPNS-like_sf"/>
</dbReference>
<evidence type="ECO:0008006" key="8">
    <source>
        <dbReference type="Google" id="ProtNLM"/>
    </source>
</evidence>
<evidence type="ECO:0000256" key="3">
    <source>
        <dbReference type="ARBA" id="ARBA00023004"/>
    </source>
</evidence>
<dbReference type="InterPro" id="IPR026992">
    <property type="entry name" value="DIOX_N"/>
</dbReference>
<organism evidence="6 7">
    <name type="scientific">Populus alba x Populus x berolinensis</name>
    <dbReference type="NCBI Taxonomy" id="444605"/>
    <lineage>
        <taxon>Eukaryota</taxon>
        <taxon>Viridiplantae</taxon>
        <taxon>Streptophyta</taxon>
        <taxon>Embryophyta</taxon>
        <taxon>Tracheophyta</taxon>
        <taxon>Spermatophyta</taxon>
        <taxon>Magnoliopsida</taxon>
        <taxon>eudicotyledons</taxon>
        <taxon>Gunneridae</taxon>
        <taxon>Pentapetalae</taxon>
        <taxon>rosids</taxon>
        <taxon>fabids</taxon>
        <taxon>Malpighiales</taxon>
        <taxon>Salicaceae</taxon>
        <taxon>Saliceae</taxon>
        <taxon>Populus</taxon>
    </lineage>
</organism>
<evidence type="ECO:0000259" key="5">
    <source>
        <dbReference type="Pfam" id="PF14226"/>
    </source>
</evidence>
<keyword evidence="7" id="KW-1185">Reference proteome</keyword>
<evidence type="ECO:0000256" key="1">
    <source>
        <dbReference type="ARBA" id="ARBA00022723"/>
    </source>
</evidence>
<keyword evidence="1" id="KW-0479">Metal-binding</keyword>
<feature type="domain" description="Isopenicillin N synthase-like Fe(2+) 2OG dioxygenase" evidence="4">
    <location>
        <begin position="181"/>
        <end position="243"/>
    </location>
</feature>
<gene>
    <name evidence="6" type="ORF">NC653_022534</name>
</gene>
<dbReference type="Pfam" id="PF03171">
    <property type="entry name" value="2OG-FeII_Oxy"/>
    <property type="match status" value="1"/>
</dbReference>
<dbReference type="GO" id="GO:0031418">
    <property type="term" value="F:L-ascorbic acid binding"/>
    <property type="evidence" value="ECO:0007669"/>
    <property type="project" value="UniProtKB-KW"/>
</dbReference>
<accession>A0AAD6MF02</accession>
<dbReference type="AlphaFoldDB" id="A0AAD6MF02"/>
<feature type="domain" description="Non-haem dioxygenase N-terminal" evidence="5">
    <location>
        <begin position="75"/>
        <end position="133"/>
    </location>
</feature>
<dbReference type="EMBL" id="JAQIZT010000009">
    <property type="protein sequence ID" value="KAJ6984296.1"/>
    <property type="molecule type" value="Genomic_DNA"/>
</dbReference>
<evidence type="ECO:0000256" key="2">
    <source>
        <dbReference type="ARBA" id="ARBA00022896"/>
    </source>
</evidence>
<reference evidence="6" key="1">
    <citation type="journal article" date="2023" name="Mol. Ecol. Resour.">
        <title>Chromosome-level genome assembly of a triploid poplar Populus alba 'Berolinensis'.</title>
        <authorList>
            <person name="Chen S."/>
            <person name="Yu Y."/>
            <person name="Wang X."/>
            <person name="Wang S."/>
            <person name="Zhang T."/>
            <person name="Zhou Y."/>
            <person name="He R."/>
            <person name="Meng N."/>
            <person name="Wang Y."/>
            <person name="Liu W."/>
            <person name="Liu Z."/>
            <person name="Liu J."/>
            <person name="Guo Q."/>
            <person name="Huang H."/>
            <person name="Sederoff R.R."/>
            <person name="Wang G."/>
            <person name="Qu G."/>
            <person name="Chen S."/>
        </authorList>
    </citation>
    <scope>NUCLEOTIDE SEQUENCE</scope>
    <source>
        <strain evidence="6">SC-2020</strain>
    </source>
</reference>
<evidence type="ECO:0000313" key="6">
    <source>
        <dbReference type="EMBL" id="KAJ6984296.1"/>
    </source>
</evidence>
<keyword evidence="2" id="KW-0847">Vitamin C</keyword>
<proteinExistence type="predicted"/>
<evidence type="ECO:0000313" key="7">
    <source>
        <dbReference type="Proteomes" id="UP001164929"/>
    </source>
</evidence>
<keyword evidence="3" id="KW-0408">Iron</keyword>
<dbReference type="InterPro" id="IPR044861">
    <property type="entry name" value="IPNS-like_FE2OG_OXY"/>
</dbReference>
<dbReference type="Proteomes" id="UP001164929">
    <property type="component" value="Chromosome 9"/>
</dbReference>
<evidence type="ECO:0000259" key="4">
    <source>
        <dbReference type="Pfam" id="PF03171"/>
    </source>
</evidence>
<dbReference type="PANTHER" id="PTHR47991">
    <property type="entry name" value="OXOGLUTARATE/IRON-DEPENDENT DIOXYGENASE"/>
    <property type="match status" value="1"/>
</dbReference>
<dbReference type="SUPFAM" id="SSF51197">
    <property type="entry name" value="Clavaminate synthase-like"/>
    <property type="match status" value="1"/>
</dbReference>
<dbReference type="Pfam" id="PF14226">
    <property type="entry name" value="DIOX_N"/>
    <property type="match status" value="1"/>
</dbReference>
<name>A0AAD6MF02_9ROSI</name>
<protein>
    <recommendedName>
        <fullName evidence="8">Fe2OG dioxygenase domain-containing protein</fullName>
    </recommendedName>
</protein>
<dbReference type="Gene3D" id="2.60.120.330">
    <property type="entry name" value="B-lactam Antibiotic, Isopenicillin N Synthase, Chain"/>
    <property type="match status" value="1"/>
</dbReference>
<sequence length="289" mass="32911">MGLEPKNLESSIPVPSVQELASLKLETVPSRYIRDDMDSIIGTVPSGKTLRVPLIDMAKLVDSASQETELQNKLEFFDLPLKEKKRWAQKPGSLEGYGQAFVTSEEQKLEWNDMIFLKALPIEDRNLEIWPENPPKFRESLDRYSQDMRQIAVALTRFMAMGLEIESQELYDAYEEGLYQIRMNYYPPCPQPERVTGLNPHVDIAGFALLLDCGDAPGLQVLKDDHWIFVEPLDGAIVVTWGRSQRVGLAKELIKLGSPPLYKTVTVEEYIGCFFNRKLEVPFIDAMKI</sequence>
<comment type="caution">
    <text evidence="6">The sequence shown here is derived from an EMBL/GenBank/DDBJ whole genome shotgun (WGS) entry which is preliminary data.</text>
</comment>
<dbReference type="GO" id="GO:0046872">
    <property type="term" value="F:metal ion binding"/>
    <property type="evidence" value="ECO:0007669"/>
    <property type="project" value="UniProtKB-KW"/>
</dbReference>
<dbReference type="InterPro" id="IPR050295">
    <property type="entry name" value="Plant_2OG-oxidoreductases"/>
</dbReference>